<gene>
    <name evidence="3" type="ORF">BDE27_3422</name>
    <name evidence="2" type="ORF">Xehl_01818</name>
    <name evidence="1" type="ORF">Xehl_02183</name>
</gene>
<comment type="caution">
    <text evidence="1">The sequence shown here is derived from an EMBL/GenBank/DDBJ whole genome shotgun (WGS) entry which is preliminary data.</text>
</comment>
<dbReference type="EMBL" id="RAQI01000006">
    <property type="protein sequence ID" value="RKE87880.1"/>
    <property type="molecule type" value="Genomic_DNA"/>
</dbReference>
<name>A0A2D0IRH8_9GAMM</name>
<evidence type="ECO:0000313" key="1">
    <source>
        <dbReference type="EMBL" id="PHM24499.1"/>
    </source>
</evidence>
<dbReference type="EMBL" id="NIBT01000009">
    <property type="protein sequence ID" value="PHM24499.1"/>
    <property type="molecule type" value="Genomic_DNA"/>
</dbReference>
<evidence type="ECO:0000313" key="4">
    <source>
        <dbReference type="Proteomes" id="UP000225605"/>
    </source>
</evidence>
<evidence type="ECO:0000313" key="2">
    <source>
        <dbReference type="EMBL" id="PHM25029.1"/>
    </source>
</evidence>
<evidence type="ECO:0000313" key="5">
    <source>
        <dbReference type="Proteomes" id="UP000283568"/>
    </source>
</evidence>
<dbReference type="AlphaFoldDB" id="A0A2D0IRH8"/>
<reference evidence="1 4" key="1">
    <citation type="journal article" date="2017" name="Nat. Microbiol.">
        <title>Natural product diversity associated with the nematode symbionts Photorhabdus and Xenorhabdus.</title>
        <authorList>
            <person name="Tobias N.J."/>
            <person name="Wolff H."/>
            <person name="Djahanschiri B."/>
            <person name="Grundmann F."/>
            <person name="Kronenwerth M."/>
            <person name="Shi Y.M."/>
            <person name="Simonyi S."/>
            <person name="Grun P."/>
            <person name="Shapiro-Ilan D."/>
            <person name="Pidot S.J."/>
            <person name="Stinear T.P."/>
            <person name="Ebersberger I."/>
            <person name="Bode H.B."/>
        </authorList>
    </citation>
    <scope>NUCLEOTIDE SEQUENCE [LARGE SCALE GENOMIC DNA]</scope>
    <source>
        <strain evidence="1 4">DSM 16337</strain>
    </source>
</reference>
<proteinExistence type="predicted"/>
<dbReference type="Proteomes" id="UP000283568">
    <property type="component" value="Unassembled WGS sequence"/>
</dbReference>
<protein>
    <submittedName>
        <fullName evidence="1">Uncharacterized protein</fullName>
    </submittedName>
</protein>
<dbReference type="EMBL" id="NIBT01000007">
    <property type="protein sequence ID" value="PHM25029.1"/>
    <property type="molecule type" value="Genomic_DNA"/>
</dbReference>
<evidence type="ECO:0000313" key="3">
    <source>
        <dbReference type="EMBL" id="RKE87880.1"/>
    </source>
</evidence>
<keyword evidence="5" id="KW-1185">Reference proteome</keyword>
<dbReference type="Proteomes" id="UP000225605">
    <property type="component" value="Unassembled WGS sequence"/>
</dbReference>
<accession>A0A2D0IRH8</accession>
<sequence>MVIVALFPTPTLEPTSISLVKNTHLPNIIKKFEYLKILFIRTEMN</sequence>
<reference evidence="3 5" key="2">
    <citation type="submission" date="2018-09" db="EMBL/GenBank/DDBJ databases">
        <title>Genomic Encyclopedia of Archaeal and Bacterial Type Strains, Phase II (KMG-II): from individual species to whole genera.</title>
        <authorList>
            <person name="Goeker M."/>
        </authorList>
    </citation>
    <scope>NUCLEOTIDE SEQUENCE [LARGE SCALE GENOMIC DNA]</scope>
    <source>
        <strain evidence="3 5">DSM 16337</strain>
    </source>
</reference>
<organism evidence="1 4">
    <name type="scientific">Xenorhabdus ehlersii</name>
    <dbReference type="NCBI Taxonomy" id="290111"/>
    <lineage>
        <taxon>Bacteria</taxon>
        <taxon>Pseudomonadati</taxon>
        <taxon>Pseudomonadota</taxon>
        <taxon>Gammaproteobacteria</taxon>
        <taxon>Enterobacterales</taxon>
        <taxon>Morganellaceae</taxon>
        <taxon>Xenorhabdus</taxon>
    </lineage>
</organism>